<accession>A0A1Y6K5X6</accession>
<organism evidence="2 3">
    <name type="scientific">Candidatus Brevifilum fermentans</name>
    <dbReference type="NCBI Taxonomy" id="1986204"/>
    <lineage>
        <taxon>Bacteria</taxon>
        <taxon>Bacillati</taxon>
        <taxon>Chloroflexota</taxon>
        <taxon>Anaerolineae</taxon>
        <taxon>Anaerolineales</taxon>
        <taxon>Anaerolineaceae</taxon>
        <taxon>Candidatus Brevifilum</taxon>
    </lineage>
</organism>
<dbReference type="GO" id="GO:0016740">
    <property type="term" value="F:transferase activity"/>
    <property type="evidence" value="ECO:0007669"/>
    <property type="project" value="UniProtKB-KW"/>
</dbReference>
<protein>
    <submittedName>
        <fullName evidence="2">Glycosyl transferase, family 2</fullName>
    </submittedName>
</protein>
<dbReference type="Proteomes" id="UP000195514">
    <property type="component" value="Chromosome I"/>
</dbReference>
<dbReference type="SUPFAM" id="SSF53448">
    <property type="entry name" value="Nucleotide-diphospho-sugar transferases"/>
    <property type="match status" value="1"/>
</dbReference>
<evidence type="ECO:0000259" key="1">
    <source>
        <dbReference type="Pfam" id="PF00535"/>
    </source>
</evidence>
<proteinExistence type="predicted"/>
<dbReference type="SUPFAM" id="SSF53335">
    <property type="entry name" value="S-adenosyl-L-methionine-dependent methyltransferases"/>
    <property type="match status" value="1"/>
</dbReference>
<sequence>MKLSVLMPLYNERRTLREIVQRVLEQQVPGVDQLELIIVDDGSTDGSADILRQLQEQHPEIIRSIFLDENQGKGNAIRLAIQAASGDIAIIQDADLEYSPSDYGVVLSPIISGVADVVYGSRFADREQRRVLYFRHTLVNWLLTFMSNFFTNLNLTDVETCYKAFRVEVAKTIPIRSKRFGIEPEITAKFAKRKLRIYEVPISYHGRTYAEGKKITWKDGLQTFFVIIKFWLIDDMFQGNYGQKDLIDMEAAPKYTEWTLERTRRYMGDLLLEIGSGIGNNVRILMQYTDVIATEIDPTYLQVLRNAYFNTPGVEVVAWDATQPAPPDLPEPDTILCSNVIEHIQDDHSVVVNADKILAPGGRMIFIVPRGEKLYSSLDEAIGHFRRYDAERLRSLFTNLGYEIEELFTLNKVGVLGWWYRGKIAKQQAIGRFGLKVFNVLVPIFKLIDPILPWKGLSLVIVARKPTN</sequence>
<dbReference type="InterPro" id="IPR001173">
    <property type="entry name" value="Glyco_trans_2-like"/>
</dbReference>
<name>A0A1Y6K5X6_9CHLR</name>
<dbReference type="InterPro" id="IPR029044">
    <property type="entry name" value="Nucleotide-diphossugar_trans"/>
</dbReference>
<reference evidence="3" key="1">
    <citation type="submission" date="2017-05" db="EMBL/GenBank/DDBJ databases">
        <authorList>
            <person name="Kirkegaard R."/>
            <person name="Mcilroy J S."/>
        </authorList>
    </citation>
    <scope>NUCLEOTIDE SEQUENCE [LARGE SCALE GENOMIC DNA]</scope>
</reference>
<dbReference type="Pfam" id="PF13489">
    <property type="entry name" value="Methyltransf_23"/>
    <property type="match status" value="1"/>
</dbReference>
<dbReference type="PANTHER" id="PTHR48090:SF7">
    <property type="entry name" value="RFBJ PROTEIN"/>
    <property type="match status" value="1"/>
</dbReference>
<dbReference type="KEGG" id="abat:CFX1CAM_1978"/>
<gene>
    <name evidence="2" type="ORF">CFX1CAM_1978</name>
</gene>
<dbReference type="InterPro" id="IPR029063">
    <property type="entry name" value="SAM-dependent_MTases_sf"/>
</dbReference>
<dbReference type="InterPro" id="IPR050256">
    <property type="entry name" value="Glycosyltransferase_2"/>
</dbReference>
<feature type="domain" description="Glycosyltransferase 2-like" evidence="1">
    <location>
        <begin position="4"/>
        <end position="172"/>
    </location>
</feature>
<evidence type="ECO:0000313" key="3">
    <source>
        <dbReference type="Proteomes" id="UP000195514"/>
    </source>
</evidence>
<dbReference type="PANTHER" id="PTHR48090">
    <property type="entry name" value="UNDECAPRENYL-PHOSPHATE 4-DEOXY-4-FORMAMIDO-L-ARABINOSE TRANSFERASE-RELATED"/>
    <property type="match status" value="1"/>
</dbReference>
<dbReference type="RefSeq" id="WP_157891838.1">
    <property type="nucleotide sequence ID" value="NZ_LT859958.1"/>
</dbReference>
<keyword evidence="2" id="KW-0808">Transferase</keyword>
<dbReference type="Pfam" id="PF00535">
    <property type="entry name" value="Glycos_transf_2"/>
    <property type="match status" value="1"/>
</dbReference>
<keyword evidence="3" id="KW-1185">Reference proteome</keyword>
<dbReference type="CDD" id="cd02440">
    <property type="entry name" value="AdoMet_MTases"/>
    <property type="match status" value="1"/>
</dbReference>
<evidence type="ECO:0000313" key="2">
    <source>
        <dbReference type="EMBL" id="SMX55043.1"/>
    </source>
</evidence>
<dbReference type="EMBL" id="LT859958">
    <property type="protein sequence ID" value="SMX55043.1"/>
    <property type="molecule type" value="Genomic_DNA"/>
</dbReference>
<dbReference type="Gene3D" id="3.90.550.10">
    <property type="entry name" value="Spore Coat Polysaccharide Biosynthesis Protein SpsA, Chain A"/>
    <property type="match status" value="1"/>
</dbReference>
<dbReference type="OrthoDB" id="9810303at2"/>
<dbReference type="CDD" id="cd04179">
    <property type="entry name" value="DPM_DPG-synthase_like"/>
    <property type="match status" value="1"/>
</dbReference>
<dbReference type="AlphaFoldDB" id="A0A1Y6K5X6"/>
<dbReference type="Gene3D" id="3.40.50.150">
    <property type="entry name" value="Vaccinia Virus protein VP39"/>
    <property type="match status" value="1"/>
</dbReference>